<dbReference type="Proteomes" id="UP000095283">
    <property type="component" value="Unplaced"/>
</dbReference>
<dbReference type="PANTHER" id="PTHR31511:SF12">
    <property type="entry name" value="RHO TERMINATION FACTOR N-TERMINAL DOMAIN-CONTAINING PROTEIN"/>
    <property type="match status" value="1"/>
</dbReference>
<protein>
    <submittedName>
        <fullName evidence="2">Uncharacterized protein</fullName>
    </submittedName>
</protein>
<evidence type="ECO:0000313" key="1">
    <source>
        <dbReference type="Proteomes" id="UP000095283"/>
    </source>
</evidence>
<dbReference type="WBParaSite" id="Hba_15462">
    <property type="protein sequence ID" value="Hba_15462"/>
    <property type="gene ID" value="Hba_15462"/>
</dbReference>
<evidence type="ECO:0000313" key="2">
    <source>
        <dbReference type="WBParaSite" id="Hba_15462"/>
    </source>
</evidence>
<dbReference type="AlphaFoldDB" id="A0A1I7XCN9"/>
<proteinExistence type="predicted"/>
<accession>A0A1I7XCN9</accession>
<reference evidence="2" key="1">
    <citation type="submission" date="2016-11" db="UniProtKB">
        <authorList>
            <consortium name="WormBaseParasite"/>
        </authorList>
    </citation>
    <scope>IDENTIFICATION</scope>
</reference>
<organism evidence="1 2">
    <name type="scientific">Heterorhabditis bacteriophora</name>
    <name type="common">Entomopathogenic nematode worm</name>
    <dbReference type="NCBI Taxonomy" id="37862"/>
    <lineage>
        <taxon>Eukaryota</taxon>
        <taxon>Metazoa</taxon>
        <taxon>Ecdysozoa</taxon>
        <taxon>Nematoda</taxon>
        <taxon>Chromadorea</taxon>
        <taxon>Rhabditida</taxon>
        <taxon>Rhabditina</taxon>
        <taxon>Rhabditomorpha</taxon>
        <taxon>Strongyloidea</taxon>
        <taxon>Heterorhabditidae</taxon>
        <taxon>Heterorhabditis</taxon>
    </lineage>
</organism>
<sequence length="137" mass="15876">MLKSYGNKLSLCYQYTDSLNYEIETRDIYEDVSNILTEDTGGNGEAAALRLKECFDFCDYPKDHSRYDQNNKQVIGKFQDGFNGNIMEEGVFKTKEKYAFNVDNEGKKKSKRIKKNDLKRKWEGWAIWVSQGFPGLG</sequence>
<name>A0A1I7XCN9_HETBA</name>
<keyword evidence="1" id="KW-1185">Reference proteome</keyword>
<dbReference type="PANTHER" id="PTHR31511">
    <property type="entry name" value="PROTEIN CBG23764"/>
    <property type="match status" value="1"/>
</dbReference>